<dbReference type="AlphaFoldDB" id="S8CFJ4"/>
<evidence type="ECO:0000256" key="4">
    <source>
        <dbReference type="ARBA" id="ARBA00023136"/>
    </source>
</evidence>
<comment type="subcellular location">
    <subcellularLocation>
        <location evidence="1">Membrane</location>
        <topology evidence="1">Multi-pass membrane protein</topology>
    </subcellularLocation>
</comment>
<reference evidence="5 6" key="1">
    <citation type="journal article" date="2013" name="BMC Genomics">
        <title>The miniature genome of a carnivorous plant Genlisea aurea contains a low number of genes and short non-coding sequences.</title>
        <authorList>
            <person name="Leushkin E.V."/>
            <person name="Sutormin R.A."/>
            <person name="Nabieva E.R."/>
            <person name="Penin A.A."/>
            <person name="Kondrashov A.S."/>
            <person name="Logacheva M.D."/>
        </authorList>
    </citation>
    <scope>NUCLEOTIDE SEQUENCE [LARGE SCALE GENOMIC DNA]</scope>
</reference>
<evidence type="ECO:0000256" key="3">
    <source>
        <dbReference type="ARBA" id="ARBA00022989"/>
    </source>
</evidence>
<keyword evidence="6" id="KW-1185">Reference proteome</keyword>
<dbReference type="Proteomes" id="UP000015453">
    <property type="component" value="Unassembled WGS sequence"/>
</dbReference>
<dbReference type="GO" id="GO:0016020">
    <property type="term" value="C:membrane"/>
    <property type="evidence" value="ECO:0007669"/>
    <property type="project" value="UniProtKB-SubCell"/>
</dbReference>
<evidence type="ECO:0000256" key="2">
    <source>
        <dbReference type="ARBA" id="ARBA00022692"/>
    </source>
</evidence>
<feature type="non-terminal residue" evidence="5">
    <location>
        <position position="1"/>
    </location>
</feature>
<keyword evidence="4" id="KW-0472">Membrane</keyword>
<comment type="caution">
    <text evidence="5">The sequence shown here is derived from an EMBL/GenBank/DDBJ whole genome shotgun (WGS) entry which is preliminary data.</text>
</comment>
<evidence type="ECO:0000313" key="6">
    <source>
        <dbReference type="Proteomes" id="UP000015453"/>
    </source>
</evidence>
<dbReference type="EMBL" id="AUSU01004108">
    <property type="protein sequence ID" value="EPS65665.1"/>
    <property type="molecule type" value="Genomic_DNA"/>
</dbReference>
<gene>
    <name evidence="5" type="ORF">M569_09118</name>
</gene>
<feature type="non-terminal residue" evidence="5">
    <location>
        <position position="54"/>
    </location>
</feature>
<keyword evidence="3" id="KW-1133">Transmembrane helix</keyword>
<dbReference type="InterPro" id="IPR001694">
    <property type="entry name" value="NADH_UbQ_OxRdtase_su1/FPO"/>
</dbReference>
<proteinExistence type="predicted"/>
<keyword evidence="2" id="KW-0812">Transmembrane</keyword>
<dbReference type="OrthoDB" id="7700622at2759"/>
<accession>S8CFJ4</accession>
<protein>
    <submittedName>
        <fullName evidence="5">Uncharacterized protein</fullName>
    </submittedName>
</protein>
<sequence>ELLIIVVIVFLRVCFLTLFERKVSGYVQNRKAPTKVVFYGLLQPVVDGGKLILK</sequence>
<evidence type="ECO:0000256" key="1">
    <source>
        <dbReference type="ARBA" id="ARBA00004141"/>
    </source>
</evidence>
<evidence type="ECO:0000313" key="5">
    <source>
        <dbReference type="EMBL" id="EPS65665.1"/>
    </source>
</evidence>
<dbReference type="Pfam" id="PF00146">
    <property type="entry name" value="NADHdh"/>
    <property type="match status" value="1"/>
</dbReference>
<name>S8CFJ4_9LAMI</name>
<organism evidence="5 6">
    <name type="scientific">Genlisea aurea</name>
    <dbReference type="NCBI Taxonomy" id="192259"/>
    <lineage>
        <taxon>Eukaryota</taxon>
        <taxon>Viridiplantae</taxon>
        <taxon>Streptophyta</taxon>
        <taxon>Embryophyta</taxon>
        <taxon>Tracheophyta</taxon>
        <taxon>Spermatophyta</taxon>
        <taxon>Magnoliopsida</taxon>
        <taxon>eudicotyledons</taxon>
        <taxon>Gunneridae</taxon>
        <taxon>Pentapetalae</taxon>
        <taxon>asterids</taxon>
        <taxon>lamiids</taxon>
        <taxon>Lamiales</taxon>
        <taxon>Lentibulariaceae</taxon>
        <taxon>Genlisea</taxon>
    </lineage>
</organism>